<evidence type="ECO:0000313" key="1">
    <source>
        <dbReference type="EMBL" id="KAI4868260.1"/>
    </source>
</evidence>
<dbReference type="EMBL" id="MU393439">
    <property type="protein sequence ID" value="KAI4868260.1"/>
    <property type="molecule type" value="Genomic_DNA"/>
</dbReference>
<reference evidence="1 2" key="1">
    <citation type="journal article" date="2022" name="New Phytol.">
        <title>Ecological generalism drives hyperdiversity of secondary metabolite gene clusters in xylarialean endophytes.</title>
        <authorList>
            <person name="Franco M.E.E."/>
            <person name="Wisecaver J.H."/>
            <person name="Arnold A.E."/>
            <person name="Ju Y.M."/>
            <person name="Slot J.C."/>
            <person name="Ahrendt S."/>
            <person name="Moore L.P."/>
            <person name="Eastman K.E."/>
            <person name="Scott K."/>
            <person name="Konkel Z."/>
            <person name="Mondo S.J."/>
            <person name="Kuo A."/>
            <person name="Hayes R.D."/>
            <person name="Haridas S."/>
            <person name="Andreopoulos B."/>
            <person name="Riley R."/>
            <person name="LaButti K."/>
            <person name="Pangilinan J."/>
            <person name="Lipzen A."/>
            <person name="Amirebrahimi M."/>
            <person name="Yan J."/>
            <person name="Adam C."/>
            <person name="Keymanesh K."/>
            <person name="Ng V."/>
            <person name="Louie K."/>
            <person name="Northen T."/>
            <person name="Drula E."/>
            <person name="Henrissat B."/>
            <person name="Hsieh H.M."/>
            <person name="Youens-Clark K."/>
            <person name="Lutzoni F."/>
            <person name="Miadlikowska J."/>
            <person name="Eastwood D.C."/>
            <person name="Hamelin R.C."/>
            <person name="Grigoriev I.V."/>
            <person name="U'Ren J.M."/>
        </authorList>
    </citation>
    <scope>NUCLEOTIDE SEQUENCE [LARGE SCALE GENOMIC DNA]</scope>
    <source>
        <strain evidence="1 2">CBS 119005</strain>
    </source>
</reference>
<organism evidence="1 2">
    <name type="scientific">Hypoxylon rubiginosum</name>
    <dbReference type="NCBI Taxonomy" id="110542"/>
    <lineage>
        <taxon>Eukaryota</taxon>
        <taxon>Fungi</taxon>
        <taxon>Dikarya</taxon>
        <taxon>Ascomycota</taxon>
        <taxon>Pezizomycotina</taxon>
        <taxon>Sordariomycetes</taxon>
        <taxon>Xylariomycetidae</taxon>
        <taxon>Xylariales</taxon>
        <taxon>Hypoxylaceae</taxon>
        <taxon>Hypoxylon</taxon>
    </lineage>
</organism>
<evidence type="ECO:0000313" key="2">
    <source>
        <dbReference type="Proteomes" id="UP001497700"/>
    </source>
</evidence>
<comment type="caution">
    <text evidence="1">The sequence shown here is derived from an EMBL/GenBank/DDBJ whole genome shotgun (WGS) entry which is preliminary data.</text>
</comment>
<accession>A0ACB9ZAQ9</accession>
<keyword evidence="2" id="KW-1185">Reference proteome</keyword>
<sequence>MKYSTVFAGWALGSWLGVATAMDTNQSPGLPVVASATSPVLQKRDAFSCYGSTNTSLSDCQGIIDTIRADAQQNFTLFANVCAVWDKGTCKVRLCAQPYISRPVNRTATWLATYIASPLLDGCIGKGQEGVLADHPNINSHSGTYRLWVS</sequence>
<gene>
    <name evidence="1" type="ORF">F4820DRAFT_134049</name>
</gene>
<dbReference type="Proteomes" id="UP001497700">
    <property type="component" value="Unassembled WGS sequence"/>
</dbReference>
<proteinExistence type="predicted"/>
<name>A0ACB9ZAQ9_9PEZI</name>
<protein>
    <submittedName>
        <fullName evidence="1">Uncharacterized protein</fullName>
    </submittedName>
</protein>